<name>A0ABY5T1K0_9SPHN</name>
<organism evidence="2 3">
    <name type="scientific">Qipengyuania spongiae</name>
    <dbReference type="NCBI Taxonomy" id="2909673"/>
    <lineage>
        <taxon>Bacteria</taxon>
        <taxon>Pseudomonadati</taxon>
        <taxon>Pseudomonadota</taxon>
        <taxon>Alphaproteobacteria</taxon>
        <taxon>Sphingomonadales</taxon>
        <taxon>Erythrobacteraceae</taxon>
        <taxon>Qipengyuania</taxon>
    </lineage>
</organism>
<feature type="transmembrane region" description="Helical" evidence="1">
    <location>
        <begin position="211"/>
        <end position="237"/>
    </location>
</feature>
<evidence type="ECO:0000313" key="2">
    <source>
        <dbReference type="EMBL" id="UVI39384.1"/>
    </source>
</evidence>
<feature type="transmembrane region" description="Helical" evidence="1">
    <location>
        <begin position="174"/>
        <end position="199"/>
    </location>
</feature>
<dbReference type="EMBL" id="CP092471">
    <property type="protein sequence ID" value="UVI39384.1"/>
    <property type="molecule type" value="Genomic_DNA"/>
</dbReference>
<accession>A0ABY5T1K0</accession>
<proteinExistence type="predicted"/>
<dbReference type="Proteomes" id="UP001065265">
    <property type="component" value="Chromosome"/>
</dbReference>
<keyword evidence="1" id="KW-0472">Membrane</keyword>
<evidence type="ECO:0008006" key="4">
    <source>
        <dbReference type="Google" id="ProtNLM"/>
    </source>
</evidence>
<gene>
    <name evidence="2" type="ORF">L1F33_14330</name>
</gene>
<feature type="transmembrane region" description="Helical" evidence="1">
    <location>
        <begin position="135"/>
        <end position="154"/>
    </location>
</feature>
<feature type="transmembrane region" description="Helical" evidence="1">
    <location>
        <begin position="104"/>
        <end position="123"/>
    </location>
</feature>
<feature type="transmembrane region" description="Helical" evidence="1">
    <location>
        <begin position="315"/>
        <end position="332"/>
    </location>
</feature>
<keyword evidence="3" id="KW-1185">Reference proteome</keyword>
<protein>
    <recommendedName>
        <fullName evidence="4">DUF2029 domain-containing protein</fullName>
    </recommendedName>
</protein>
<feature type="transmembrane region" description="Helical" evidence="1">
    <location>
        <begin position="257"/>
        <end position="279"/>
    </location>
</feature>
<reference evidence="2" key="1">
    <citation type="submission" date="2022-02" db="EMBL/GenBank/DDBJ databases">
        <title>Qipengyuania spongiae sp. nov., isolated from marine sponge.</title>
        <authorList>
            <person name="Li Z."/>
            <person name="Zhang M."/>
        </authorList>
    </citation>
    <scope>NUCLEOTIDE SEQUENCE</scope>
    <source>
        <strain evidence="2">PHS-Z21</strain>
    </source>
</reference>
<dbReference type="RefSeq" id="WP_265558683.1">
    <property type="nucleotide sequence ID" value="NZ_CP092471.1"/>
</dbReference>
<keyword evidence="1" id="KW-1133">Transmembrane helix</keyword>
<evidence type="ECO:0000256" key="1">
    <source>
        <dbReference type="SAM" id="Phobius"/>
    </source>
</evidence>
<keyword evidence="1" id="KW-0812">Transmembrane</keyword>
<feature type="transmembrane region" description="Helical" evidence="1">
    <location>
        <begin position="291"/>
        <end position="309"/>
    </location>
</feature>
<sequence length="350" mass="37245">MRLLPRGFGWAVLVLVALAGIWNAAALQTRDSAHSADIAERLERGDRVDMDMYRAVQARVAAGEDYYAAVTDEHRRFGFPTSPSVAVRTPVLALTGAWWGAQGWRVIAAILWAANVVAWWRAFAGTANLAERAGAGALAGLFGVIAFMPEIAFSHEALAGLLLSLALGLRQRSWPAALLVVTCAVALRELALPFLLLWSALSVFGKRWREALAVFATIALLLAAFALHAVAVAAASLPGDTVSPGWTGLIGPSLPLYGIHVTTLLQTLPAWLAGPLGVLPLLGWLAIGGRTGTFAAGWFAGFMAFVAIFARQENFYWMALFVPAYGVGLAFVPRAIGDLVRRSAVPTAMS</sequence>
<evidence type="ECO:0000313" key="3">
    <source>
        <dbReference type="Proteomes" id="UP001065265"/>
    </source>
</evidence>